<accession>A0A1J1HHM5</accession>
<gene>
    <name evidence="1" type="ORF">CLUMA_CG001189</name>
</gene>
<name>A0A1J1HHM5_9DIPT</name>
<organism evidence="1 2">
    <name type="scientific">Clunio marinus</name>
    <dbReference type="NCBI Taxonomy" id="568069"/>
    <lineage>
        <taxon>Eukaryota</taxon>
        <taxon>Metazoa</taxon>
        <taxon>Ecdysozoa</taxon>
        <taxon>Arthropoda</taxon>
        <taxon>Hexapoda</taxon>
        <taxon>Insecta</taxon>
        <taxon>Pterygota</taxon>
        <taxon>Neoptera</taxon>
        <taxon>Endopterygota</taxon>
        <taxon>Diptera</taxon>
        <taxon>Nematocera</taxon>
        <taxon>Chironomoidea</taxon>
        <taxon>Chironomidae</taxon>
        <taxon>Clunio</taxon>
    </lineage>
</organism>
<proteinExistence type="predicted"/>
<sequence length="63" mass="7526">MEIFKIHRQKRLVINYTCQQTSLLDSCVLDKAKEFTFYPCVRMEKSSSANPYDDDIKRERGYD</sequence>
<reference evidence="1 2" key="1">
    <citation type="submission" date="2015-04" db="EMBL/GenBank/DDBJ databases">
        <authorList>
            <person name="Syromyatnikov M.Y."/>
            <person name="Popov V.N."/>
        </authorList>
    </citation>
    <scope>NUCLEOTIDE SEQUENCE [LARGE SCALE GENOMIC DNA]</scope>
</reference>
<evidence type="ECO:0000313" key="2">
    <source>
        <dbReference type="Proteomes" id="UP000183832"/>
    </source>
</evidence>
<dbReference type="EMBL" id="CVRI01000004">
    <property type="protein sequence ID" value="CRK87387.1"/>
    <property type="molecule type" value="Genomic_DNA"/>
</dbReference>
<protein>
    <submittedName>
        <fullName evidence="1">CLUMA_CG001189, isoform A</fullName>
    </submittedName>
</protein>
<dbReference type="AlphaFoldDB" id="A0A1J1HHM5"/>
<dbReference type="Proteomes" id="UP000183832">
    <property type="component" value="Unassembled WGS sequence"/>
</dbReference>
<keyword evidence="2" id="KW-1185">Reference proteome</keyword>
<evidence type="ECO:0000313" key="1">
    <source>
        <dbReference type="EMBL" id="CRK87387.1"/>
    </source>
</evidence>